<dbReference type="EC" id="4.1.1.65" evidence="11"/>
<keyword evidence="7" id="KW-0594">Phospholipid biosynthesis</keyword>
<keyword evidence="6" id="KW-0865">Zymogen</keyword>
<sequence>MTDATPSGPANRGATTSVSRFRMARGSAAWLLPAWGATAAAIVAARRSRTGRLLALPAVGASCALTWFFRDPVRTPPPQGILSAADGTVQSVEDQGDGRTRIAVFMSPLNVHVNRSPLPARVREQVHHPGGYRPAFDKDSERNERVVWTLETERGPVTLVQIAGALVRRIVPYVRPGASVSAGQRIGLIRFGSRVDVYLPVGVEPAVQIGQRVRAGETRLDRD</sequence>
<organism evidence="11 12">
    <name type="scientific">Lipingzhangella rawalii</name>
    <dbReference type="NCBI Taxonomy" id="2055835"/>
    <lineage>
        <taxon>Bacteria</taxon>
        <taxon>Bacillati</taxon>
        <taxon>Actinomycetota</taxon>
        <taxon>Actinomycetes</taxon>
        <taxon>Streptosporangiales</taxon>
        <taxon>Nocardiopsidaceae</taxon>
        <taxon>Lipingzhangella</taxon>
    </lineage>
</organism>
<keyword evidence="1" id="KW-1003">Cell membrane</keyword>
<evidence type="ECO:0000256" key="5">
    <source>
        <dbReference type="ARBA" id="ARBA00023136"/>
    </source>
</evidence>
<gene>
    <name evidence="11" type="ORF">RIF23_01000</name>
</gene>
<evidence type="ECO:0000256" key="1">
    <source>
        <dbReference type="ARBA" id="ARBA00022475"/>
    </source>
</evidence>
<protein>
    <submittedName>
        <fullName evidence="11">Phosphatidylserine decarboxylase</fullName>
        <ecNumber evidence="11">4.1.1.65</ecNumber>
    </submittedName>
</protein>
<dbReference type="InterPro" id="IPR033175">
    <property type="entry name" value="PSD-A"/>
</dbReference>
<evidence type="ECO:0000256" key="9">
    <source>
        <dbReference type="ARBA" id="ARBA00023264"/>
    </source>
</evidence>
<evidence type="ECO:0000256" key="2">
    <source>
        <dbReference type="ARBA" id="ARBA00022516"/>
    </source>
</evidence>
<dbReference type="EMBL" id="JAVLVT010000001">
    <property type="protein sequence ID" value="MDS1268865.1"/>
    <property type="molecule type" value="Genomic_DNA"/>
</dbReference>
<evidence type="ECO:0000256" key="7">
    <source>
        <dbReference type="ARBA" id="ARBA00023209"/>
    </source>
</evidence>
<keyword evidence="5" id="KW-0472">Membrane</keyword>
<dbReference type="Proteomes" id="UP001250214">
    <property type="component" value="Unassembled WGS sequence"/>
</dbReference>
<keyword evidence="8 11" id="KW-0456">Lyase</keyword>
<reference evidence="12" key="1">
    <citation type="submission" date="2023-07" db="EMBL/GenBank/DDBJ databases">
        <title>Novel species in the genus Lipingzhangella isolated from Sambhar Salt Lake.</title>
        <authorList>
            <person name="Jiya N."/>
            <person name="Kajale S."/>
            <person name="Sharma A."/>
        </authorList>
    </citation>
    <scope>NUCLEOTIDE SEQUENCE [LARGE SCALE GENOMIC DNA]</scope>
    <source>
        <strain evidence="12">LS1_29</strain>
    </source>
</reference>
<proteinExistence type="predicted"/>
<comment type="caution">
    <text evidence="11">The sequence shown here is derived from an EMBL/GenBank/DDBJ whole genome shotgun (WGS) entry which is preliminary data.</text>
</comment>
<evidence type="ECO:0000256" key="3">
    <source>
        <dbReference type="ARBA" id="ARBA00022793"/>
    </source>
</evidence>
<accession>A0ABU2H217</accession>
<dbReference type="RefSeq" id="WP_310910375.1">
    <property type="nucleotide sequence ID" value="NZ_JAVLVT010000001.1"/>
</dbReference>
<keyword evidence="12" id="KW-1185">Reference proteome</keyword>
<dbReference type="GO" id="GO:0004609">
    <property type="term" value="F:phosphatidylserine decarboxylase activity"/>
    <property type="evidence" value="ECO:0007669"/>
    <property type="project" value="UniProtKB-EC"/>
</dbReference>
<dbReference type="PANTHER" id="PTHR35809">
    <property type="entry name" value="ARCHAETIDYLSERINE DECARBOXYLASE PROENZYME-RELATED"/>
    <property type="match status" value="1"/>
</dbReference>
<dbReference type="InterPro" id="IPR003817">
    <property type="entry name" value="PS_Dcarbxylase"/>
</dbReference>
<keyword evidence="10" id="KW-0670">Pyruvate</keyword>
<keyword evidence="4" id="KW-0443">Lipid metabolism</keyword>
<evidence type="ECO:0000313" key="11">
    <source>
        <dbReference type="EMBL" id="MDS1268865.1"/>
    </source>
</evidence>
<name>A0ABU2H217_9ACTN</name>
<keyword evidence="2" id="KW-0444">Lipid biosynthesis</keyword>
<evidence type="ECO:0000313" key="12">
    <source>
        <dbReference type="Proteomes" id="UP001250214"/>
    </source>
</evidence>
<keyword evidence="9" id="KW-1208">Phospholipid metabolism</keyword>
<evidence type="ECO:0000256" key="10">
    <source>
        <dbReference type="ARBA" id="ARBA00023317"/>
    </source>
</evidence>
<evidence type="ECO:0000256" key="4">
    <source>
        <dbReference type="ARBA" id="ARBA00023098"/>
    </source>
</evidence>
<dbReference type="PANTHER" id="PTHR35809:SF1">
    <property type="entry name" value="ARCHAETIDYLSERINE DECARBOXYLASE PROENZYME-RELATED"/>
    <property type="match status" value="1"/>
</dbReference>
<keyword evidence="3" id="KW-0210">Decarboxylase</keyword>
<evidence type="ECO:0000256" key="8">
    <source>
        <dbReference type="ARBA" id="ARBA00023239"/>
    </source>
</evidence>
<dbReference type="Pfam" id="PF02666">
    <property type="entry name" value="PS_Dcarbxylase"/>
    <property type="match status" value="1"/>
</dbReference>
<evidence type="ECO:0000256" key="6">
    <source>
        <dbReference type="ARBA" id="ARBA00023145"/>
    </source>
</evidence>
<dbReference type="NCBIfam" id="NF003683">
    <property type="entry name" value="PRK05305.2-3"/>
    <property type="match status" value="1"/>
</dbReference>